<dbReference type="Proteomes" id="UP001529510">
    <property type="component" value="Unassembled WGS sequence"/>
</dbReference>
<protein>
    <submittedName>
        <fullName evidence="2">Uncharacterized protein</fullName>
    </submittedName>
</protein>
<accession>A0ABD0R7H9</accession>
<proteinExistence type="predicted"/>
<sequence>YPTFIDALRDVDDSLSMCFLFSTFARTGKCHVQTIQLCRRLTVEWMNYIIASRSLRK</sequence>
<dbReference type="Pfam" id="PF06732">
    <property type="entry name" value="Pescadillo_N"/>
    <property type="match status" value="1"/>
</dbReference>
<dbReference type="PANTHER" id="PTHR12221:SF6">
    <property type="entry name" value="PESCADILLO HOMOLOG"/>
    <property type="match status" value="1"/>
</dbReference>
<feature type="non-terminal residue" evidence="2">
    <location>
        <position position="1"/>
    </location>
</feature>
<evidence type="ECO:0000313" key="3">
    <source>
        <dbReference type="Proteomes" id="UP001529510"/>
    </source>
</evidence>
<dbReference type="AlphaFoldDB" id="A0ABD0R7H9"/>
<name>A0ABD0R7H9_CIRMR</name>
<organism evidence="2 3">
    <name type="scientific">Cirrhinus mrigala</name>
    <name type="common">Mrigala</name>
    <dbReference type="NCBI Taxonomy" id="683832"/>
    <lineage>
        <taxon>Eukaryota</taxon>
        <taxon>Metazoa</taxon>
        <taxon>Chordata</taxon>
        <taxon>Craniata</taxon>
        <taxon>Vertebrata</taxon>
        <taxon>Euteleostomi</taxon>
        <taxon>Actinopterygii</taxon>
        <taxon>Neopterygii</taxon>
        <taxon>Teleostei</taxon>
        <taxon>Ostariophysi</taxon>
        <taxon>Cypriniformes</taxon>
        <taxon>Cyprinidae</taxon>
        <taxon>Labeoninae</taxon>
        <taxon>Labeonini</taxon>
        <taxon>Cirrhinus</taxon>
    </lineage>
</organism>
<dbReference type="InterPro" id="IPR010613">
    <property type="entry name" value="PES"/>
</dbReference>
<gene>
    <name evidence="2" type="ORF">M9458_012286</name>
</gene>
<evidence type="ECO:0000313" key="2">
    <source>
        <dbReference type="EMBL" id="KAL0193990.1"/>
    </source>
</evidence>
<dbReference type="PANTHER" id="PTHR12221">
    <property type="entry name" value="PESCADILLO - RELATED"/>
    <property type="match status" value="1"/>
</dbReference>
<reference evidence="2 3" key="1">
    <citation type="submission" date="2024-05" db="EMBL/GenBank/DDBJ databases">
        <title>Genome sequencing and assembly of Indian major carp, Cirrhinus mrigala (Hamilton, 1822).</title>
        <authorList>
            <person name="Mohindra V."/>
            <person name="Chowdhury L.M."/>
            <person name="Lal K."/>
            <person name="Jena J.K."/>
        </authorList>
    </citation>
    <scope>NUCLEOTIDE SEQUENCE [LARGE SCALE GENOMIC DNA]</scope>
    <source>
        <strain evidence="2">CM1030</strain>
        <tissue evidence="2">Blood</tissue>
    </source>
</reference>
<feature type="non-terminal residue" evidence="2">
    <location>
        <position position="57"/>
    </location>
</feature>
<comment type="subcellular location">
    <subcellularLocation>
        <location evidence="1">Nucleus</location>
    </subcellularLocation>
</comment>
<dbReference type="EMBL" id="JAMKFB020000005">
    <property type="protein sequence ID" value="KAL0193990.1"/>
    <property type="molecule type" value="Genomic_DNA"/>
</dbReference>
<dbReference type="GO" id="GO:0005634">
    <property type="term" value="C:nucleus"/>
    <property type="evidence" value="ECO:0007669"/>
    <property type="project" value="UniProtKB-SubCell"/>
</dbReference>
<comment type="caution">
    <text evidence="2">The sequence shown here is derived from an EMBL/GenBank/DDBJ whole genome shotgun (WGS) entry which is preliminary data.</text>
</comment>
<keyword evidence="3" id="KW-1185">Reference proteome</keyword>
<evidence type="ECO:0000256" key="1">
    <source>
        <dbReference type="ARBA" id="ARBA00004123"/>
    </source>
</evidence>